<dbReference type="GO" id="GO:0030246">
    <property type="term" value="F:carbohydrate binding"/>
    <property type="evidence" value="ECO:0007669"/>
    <property type="project" value="InterPro"/>
</dbReference>
<dbReference type="GO" id="GO:0016757">
    <property type="term" value="F:glycosyltransferase activity"/>
    <property type="evidence" value="ECO:0007669"/>
    <property type="project" value="UniProtKB-KW"/>
</dbReference>
<dbReference type="InterPro" id="IPR017045">
    <property type="entry name" value="Malt_Pase/Glycosyl_Hdrlase"/>
</dbReference>
<feature type="domain" description="Glycoside hydrolase family 65 central catalytic" evidence="6">
    <location>
        <begin position="299"/>
        <end position="672"/>
    </location>
</feature>
<dbReference type="Gene3D" id="1.50.10.10">
    <property type="match status" value="1"/>
</dbReference>
<evidence type="ECO:0000256" key="1">
    <source>
        <dbReference type="ARBA" id="ARBA00006768"/>
    </source>
</evidence>
<dbReference type="GO" id="GO:0004553">
    <property type="term" value="F:hydrolase activity, hydrolyzing O-glycosyl compounds"/>
    <property type="evidence" value="ECO:0007669"/>
    <property type="project" value="TreeGrafter"/>
</dbReference>
<dbReference type="SUPFAM" id="SSF48208">
    <property type="entry name" value="Six-hairpin glycosidases"/>
    <property type="match status" value="1"/>
</dbReference>
<feature type="domain" description="Glycoside hydrolase family 65 N-terminal" evidence="8">
    <location>
        <begin position="18"/>
        <end position="241"/>
    </location>
</feature>
<evidence type="ECO:0000313" key="10">
    <source>
        <dbReference type="Proteomes" id="UP000189796"/>
    </source>
</evidence>
<sequence length="755" mass="84007">MEKLLEPTSDPTWVLVAEGYDPLREGIYEARFATSNGFLGVRGGRAVSRGSRWIEPHRTYIAGLFDIPGSEHPIPVLVSAPGWLESRIISTGGPLVHHPAEVASHRTTLDMRRGALFTGCRLIDHPNIAVHVRTMGLVSLNERALGLHVINLEVEYGQVEVTLEASFEGLGLGLLSERLEQDLGVWRTRNSNKRLAMAAALCLQIDGSELAPTMSGPFVWSWHWKTRTGQNVCLSRLVAVARGDSQDEAPDRVAWEKLEGARQLGWRKLVQEHEAAWSERWQRSDFEVQGDSAAELALRFAAYHLNSAVNPADEHVSIGARGLTGDDYHGHVFWDTEIYLLPFYTLTWPEAARGLLMYRFRTIDGARAKAAGMGWRGAMYAWESADTGTEATPERVVCPDGRIVEVLCGRQEQHVTADVAYAVWQYWQATRDEEFLLRAGAEILLETARFWSSRAQPEPDGYCHIRGVIGPDEYHEHIDDNAFTNVMARWNIRRAIDVVGLLRERWPERWASLSSRLALGDTELVQWQTVAETMATGLNPQTGLFEQFAGFFDLEEIDLTAYEGRSVPMDVVLGRERTQKTKVIKQADVVALLGLLPEEFAGDHADANFRYYEPRCGHGSSLSGAMHGLAAARLGYSDLALRYFQQAAAIDLADTHTTIAGGLHMASLGGTWLTAVLGFAGLSLQSDEIAINPKLPAKWRSLGFAIEWRGRRLKFRIDADHDLLQATLESGDSITLLVNGRQHEVRCDQATVCPL</sequence>
<evidence type="ECO:0000256" key="5">
    <source>
        <dbReference type="PIRSR" id="PIRSR036289-51"/>
    </source>
</evidence>
<dbReference type="OrthoDB" id="414934at2"/>
<evidence type="ECO:0000256" key="2">
    <source>
        <dbReference type="ARBA" id="ARBA00022676"/>
    </source>
</evidence>
<dbReference type="EMBL" id="LT670817">
    <property type="protein sequence ID" value="SHH85324.1"/>
    <property type="molecule type" value="Genomic_DNA"/>
</dbReference>
<dbReference type="Pfam" id="PF03632">
    <property type="entry name" value="Glyco_hydro_65m"/>
    <property type="match status" value="1"/>
</dbReference>
<comment type="similarity">
    <text evidence="1">Belongs to the glycosyl hydrolase 65 family.</text>
</comment>
<dbReference type="InterPro" id="IPR008928">
    <property type="entry name" value="6-hairpin_glycosidase_sf"/>
</dbReference>
<dbReference type="Pfam" id="PF03636">
    <property type="entry name" value="Glyco_hydro_65N"/>
    <property type="match status" value="1"/>
</dbReference>
<dbReference type="SUPFAM" id="SSF74650">
    <property type="entry name" value="Galactose mutarotase-like"/>
    <property type="match status" value="1"/>
</dbReference>
<gene>
    <name evidence="9" type="ORF">SAMN05443248_6502</name>
</gene>
<protein>
    <submittedName>
        <fullName evidence="9">Trehalose and maltose hydrolase (Possible phosphorylase)</fullName>
    </submittedName>
</protein>
<name>A0A1M5WDL7_9BRAD</name>
<reference evidence="9 10" key="1">
    <citation type="submission" date="2016-11" db="EMBL/GenBank/DDBJ databases">
        <authorList>
            <person name="Jaros S."/>
            <person name="Januszkiewicz K."/>
            <person name="Wedrychowicz H."/>
        </authorList>
    </citation>
    <scope>NUCLEOTIDE SEQUENCE [LARGE SCALE GENOMIC DNA]</scope>
    <source>
        <strain evidence="9 10">GAS138</strain>
    </source>
</reference>
<keyword evidence="2" id="KW-0328">Glycosyltransferase</keyword>
<dbReference type="Gene3D" id="2.60.420.10">
    <property type="entry name" value="Maltose phosphorylase, domain 3"/>
    <property type="match status" value="1"/>
</dbReference>
<dbReference type="PANTHER" id="PTHR11051">
    <property type="entry name" value="GLYCOSYL HYDROLASE-RELATED"/>
    <property type="match status" value="1"/>
</dbReference>
<evidence type="ECO:0000256" key="3">
    <source>
        <dbReference type="ARBA" id="ARBA00022679"/>
    </source>
</evidence>
<keyword evidence="3" id="KW-0808">Transferase</keyword>
<dbReference type="InterPro" id="IPR005194">
    <property type="entry name" value="Glyco_hydro_65_C"/>
</dbReference>
<dbReference type="InterPro" id="IPR011013">
    <property type="entry name" value="Gal_mutarotase_sf_dom"/>
</dbReference>
<proteinExistence type="inferred from homology"/>
<dbReference type="PANTHER" id="PTHR11051:SF8">
    <property type="entry name" value="PROTEIN-GLUCOSYLGALACTOSYLHYDROXYLYSINE GLUCOSIDASE"/>
    <property type="match status" value="1"/>
</dbReference>
<organism evidence="9 10">
    <name type="scientific">Bradyrhizobium erythrophlei</name>
    <dbReference type="NCBI Taxonomy" id="1437360"/>
    <lineage>
        <taxon>Bacteria</taxon>
        <taxon>Pseudomonadati</taxon>
        <taxon>Pseudomonadota</taxon>
        <taxon>Alphaproteobacteria</taxon>
        <taxon>Hyphomicrobiales</taxon>
        <taxon>Nitrobacteraceae</taxon>
        <taxon>Bradyrhizobium</taxon>
    </lineage>
</organism>
<dbReference type="RefSeq" id="WP_079604889.1">
    <property type="nucleotide sequence ID" value="NZ_LT670817.1"/>
</dbReference>
<evidence type="ECO:0000259" key="7">
    <source>
        <dbReference type="Pfam" id="PF03633"/>
    </source>
</evidence>
<feature type="binding site" evidence="5">
    <location>
        <begin position="334"/>
        <end position="335"/>
    </location>
    <ligand>
        <name>substrate</name>
    </ligand>
</feature>
<dbReference type="Pfam" id="PF03633">
    <property type="entry name" value="Glyco_hydro_65C"/>
    <property type="match status" value="1"/>
</dbReference>
<evidence type="ECO:0000259" key="6">
    <source>
        <dbReference type="Pfam" id="PF03632"/>
    </source>
</evidence>
<dbReference type="Proteomes" id="UP000189796">
    <property type="component" value="Chromosome I"/>
</dbReference>
<keyword evidence="9" id="KW-0378">Hydrolase</keyword>
<dbReference type="InterPro" id="IPR005195">
    <property type="entry name" value="Glyco_hydro_65_M"/>
</dbReference>
<dbReference type="InterPro" id="IPR005196">
    <property type="entry name" value="Glyco_hydro_65_N"/>
</dbReference>
<accession>A0A1M5WDL7</accession>
<feature type="binding site" evidence="5">
    <location>
        <begin position="585"/>
        <end position="586"/>
    </location>
    <ligand>
        <name>substrate</name>
    </ligand>
</feature>
<dbReference type="AlphaFoldDB" id="A0A1M5WDL7"/>
<dbReference type="InterPro" id="IPR012341">
    <property type="entry name" value="6hp_glycosidase-like_sf"/>
</dbReference>
<feature type="active site" description="Proton donor" evidence="4">
    <location>
        <position position="473"/>
    </location>
</feature>
<feature type="domain" description="Glycoside hydrolase family 65 C-terminal" evidence="7">
    <location>
        <begin position="684"/>
        <end position="745"/>
    </location>
</feature>
<evidence type="ECO:0000256" key="4">
    <source>
        <dbReference type="PIRSR" id="PIRSR036289-50"/>
    </source>
</evidence>
<evidence type="ECO:0000313" key="9">
    <source>
        <dbReference type="EMBL" id="SHH85324.1"/>
    </source>
</evidence>
<evidence type="ECO:0000259" key="8">
    <source>
        <dbReference type="Pfam" id="PF03636"/>
    </source>
</evidence>
<dbReference type="PIRSF" id="PIRSF036289">
    <property type="entry name" value="Glycosyl_hydrolase_malt_phosph"/>
    <property type="match status" value="1"/>
</dbReference>
<dbReference type="Gene3D" id="2.70.98.40">
    <property type="entry name" value="Glycoside hydrolase, family 65, N-terminal domain"/>
    <property type="match status" value="1"/>
</dbReference>
<dbReference type="InterPro" id="IPR037018">
    <property type="entry name" value="GH65_N"/>
</dbReference>
<dbReference type="GO" id="GO:0005975">
    <property type="term" value="P:carbohydrate metabolic process"/>
    <property type="evidence" value="ECO:0007669"/>
    <property type="project" value="InterPro"/>
</dbReference>